<dbReference type="PRINTS" id="PR00625">
    <property type="entry name" value="JDOMAIN"/>
</dbReference>
<keyword evidence="1" id="KW-1133">Transmembrane helix</keyword>
<protein>
    <submittedName>
        <fullName evidence="3">J domain-containing protein</fullName>
    </submittedName>
</protein>
<dbReference type="Pfam" id="PF00226">
    <property type="entry name" value="DnaJ"/>
    <property type="match status" value="1"/>
</dbReference>
<dbReference type="PROSITE" id="PS50076">
    <property type="entry name" value="DNAJ_2"/>
    <property type="match status" value="1"/>
</dbReference>
<evidence type="ECO:0000259" key="2">
    <source>
        <dbReference type="PROSITE" id="PS50076"/>
    </source>
</evidence>
<keyword evidence="1" id="KW-0472">Membrane</keyword>
<dbReference type="SUPFAM" id="SSF46565">
    <property type="entry name" value="Chaperone J-domain"/>
    <property type="match status" value="1"/>
</dbReference>
<dbReference type="InterPro" id="IPR001623">
    <property type="entry name" value="DnaJ_domain"/>
</dbReference>
<evidence type="ECO:0000313" key="3">
    <source>
        <dbReference type="EMBL" id="QDA60589.1"/>
    </source>
</evidence>
<organism evidence="3 4">
    <name type="scientific">Hymenobacter jejuensis</name>
    <dbReference type="NCBI Taxonomy" id="2502781"/>
    <lineage>
        <taxon>Bacteria</taxon>
        <taxon>Pseudomonadati</taxon>
        <taxon>Bacteroidota</taxon>
        <taxon>Cytophagia</taxon>
        <taxon>Cytophagales</taxon>
        <taxon>Hymenobacteraceae</taxon>
        <taxon>Hymenobacter</taxon>
    </lineage>
</organism>
<evidence type="ECO:0000313" key="4">
    <source>
        <dbReference type="Proteomes" id="UP000305398"/>
    </source>
</evidence>
<dbReference type="OrthoDB" id="9779622at2"/>
<dbReference type="CDD" id="cd06257">
    <property type="entry name" value="DnaJ"/>
    <property type="match status" value="1"/>
</dbReference>
<feature type="transmembrane region" description="Helical" evidence="1">
    <location>
        <begin position="223"/>
        <end position="243"/>
    </location>
</feature>
<proteinExistence type="predicted"/>
<dbReference type="EMBL" id="CP040896">
    <property type="protein sequence ID" value="QDA60589.1"/>
    <property type="molecule type" value="Genomic_DNA"/>
</dbReference>
<dbReference type="Gene3D" id="1.10.287.110">
    <property type="entry name" value="DnaJ domain"/>
    <property type="match status" value="1"/>
</dbReference>
<dbReference type="InterPro" id="IPR036869">
    <property type="entry name" value="J_dom_sf"/>
</dbReference>
<keyword evidence="4" id="KW-1185">Reference proteome</keyword>
<dbReference type="InterPro" id="IPR050817">
    <property type="entry name" value="DjlA_DnaK_co-chaperone"/>
</dbReference>
<sequence>MTHYQTLEVSEQATPDEIRRAYRRLVLLTHPDRTPDPVAHARYLSINQAYDVLIDPTRRQYYDAQLWAWRNPPVAAPVAQPPHPRDRHYGTRRAARPIITRPGPRPAPYAAEYAHYAPKARLVCLMLLTWFALMALDRLAVQRYPNEVVQSREFHSFAGRNFTQVWHSIRTPHATFRIYDDTIGWPAVDQHIAVARTPVFGIVTSVADADSAAPQARLHPPSIYNLFAPLPLAMALTAALGVLPTSTNQRRVDACVVAVLLALLTLIMLFFYR</sequence>
<dbReference type="RefSeq" id="WP_139515765.1">
    <property type="nucleotide sequence ID" value="NZ_CP040896.1"/>
</dbReference>
<name>A0A5B8A0I7_9BACT</name>
<evidence type="ECO:0000256" key="1">
    <source>
        <dbReference type="SAM" id="Phobius"/>
    </source>
</evidence>
<dbReference type="Proteomes" id="UP000305398">
    <property type="component" value="Chromosome"/>
</dbReference>
<keyword evidence="1" id="KW-0812">Transmembrane</keyword>
<dbReference type="PANTHER" id="PTHR24074">
    <property type="entry name" value="CO-CHAPERONE PROTEIN DJLA"/>
    <property type="match status" value="1"/>
</dbReference>
<feature type="domain" description="J" evidence="2">
    <location>
        <begin position="2"/>
        <end position="66"/>
    </location>
</feature>
<dbReference type="AlphaFoldDB" id="A0A5B8A0I7"/>
<gene>
    <name evidence="3" type="ORF">FHG12_10945</name>
</gene>
<dbReference type="KEGG" id="hyj:FHG12_10945"/>
<reference evidence="3 4" key="1">
    <citation type="submission" date="2019-06" db="EMBL/GenBank/DDBJ databases">
        <authorList>
            <person name="Srinivasan S."/>
        </authorList>
    </citation>
    <scope>NUCLEOTIDE SEQUENCE [LARGE SCALE GENOMIC DNA]</scope>
    <source>
        <strain evidence="3 4">17J68-5</strain>
    </source>
</reference>
<accession>A0A5B8A0I7</accession>
<dbReference type="SMART" id="SM00271">
    <property type="entry name" value="DnaJ"/>
    <property type="match status" value="1"/>
</dbReference>
<feature type="transmembrane region" description="Helical" evidence="1">
    <location>
        <begin position="255"/>
        <end position="272"/>
    </location>
</feature>